<protein>
    <submittedName>
        <fullName evidence="10">Amino acid/amide ABC transporter membrane protein 1, HAAT family (TC 3.A.1.4.-)</fullName>
    </submittedName>
</protein>
<evidence type="ECO:0000256" key="7">
    <source>
        <dbReference type="ARBA" id="ARBA00023136"/>
    </source>
</evidence>
<dbReference type="EMBL" id="LT594323">
    <property type="protein sequence ID" value="SBT38189.1"/>
    <property type="molecule type" value="Genomic_DNA"/>
</dbReference>
<dbReference type="AlphaFoldDB" id="A0A1A8Z2P0"/>
<evidence type="ECO:0000256" key="4">
    <source>
        <dbReference type="ARBA" id="ARBA00022692"/>
    </source>
</evidence>
<keyword evidence="5" id="KW-0029">Amino-acid transport</keyword>
<evidence type="ECO:0000313" key="10">
    <source>
        <dbReference type="EMBL" id="SBT38189.1"/>
    </source>
</evidence>
<feature type="transmembrane region" description="Helical" evidence="9">
    <location>
        <begin position="222"/>
        <end position="250"/>
    </location>
</feature>
<dbReference type="PANTHER" id="PTHR11795:SF442">
    <property type="entry name" value="ABC TRANSPORTER ATP-BINDING PROTEIN"/>
    <property type="match status" value="1"/>
</dbReference>
<keyword evidence="11" id="KW-1185">Reference proteome</keyword>
<evidence type="ECO:0000256" key="9">
    <source>
        <dbReference type="SAM" id="Phobius"/>
    </source>
</evidence>
<feature type="transmembrane region" description="Helical" evidence="9">
    <location>
        <begin position="37"/>
        <end position="55"/>
    </location>
</feature>
<feature type="transmembrane region" description="Helical" evidence="9">
    <location>
        <begin position="189"/>
        <end position="210"/>
    </location>
</feature>
<dbReference type="PANTHER" id="PTHR11795">
    <property type="entry name" value="BRANCHED-CHAIN AMINO ACID TRANSPORT SYSTEM PERMEASE PROTEIN LIVH"/>
    <property type="match status" value="1"/>
</dbReference>
<reference evidence="11" key="1">
    <citation type="submission" date="2016-06" db="EMBL/GenBank/DDBJ databases">
        <authorList>
            <person name="Varghese N."/>
            <person name="Submissions Spin"/>
        </authorList>
    </citation>
    <scope>NUCLEOTIDE SEQUENCE [LARGE SCALE GENOMIC DNA]</scope>
    <source>
        <strain evidence="11">DSM 44815</strain>
    </source>
</reference>
<evidence type="ECO:0000256" key="2">
    <source>
        <dbReference type="ARBA" id="ARBA00022448"/>
    </source>
</evidence>
<evidence type="ECO:0000256" key="6">
    <source>
        <dbReference type="ARBA" id="ARBA00022989"/>
    </source>
</evidence>
<dbReference type="Pfam" id="PF02653">
    <property type="entry name" value="BPD_transp_2"/>
    <property type="match status" value="1"/>
</dbReference>
<feature type="transmembrane region" description="Helical" evidence="9">
    <location>
        <begin position="262"/>
        <end position="280"/>
    </location>
</feature>
<dbReference type="PATRIC" id="fig|261654.4.peg.469"/>
<keyword evidence="4 9" id="KW-0812">Transmembrane</keyword>
<dbReference type="STRING" id="261654.GA0070611_0464"/>
<evidence type="ECO:0000256" key="5">
    <source>
        <dbReference type="ARBA" id="ARBA00022970"/>
    </source>
</evidence>
<evidence type="ECO:0000256" key="8">
    <source>
        <dbReference type="ARBA" id="ARBA00037998"/>
    </source>
</evidence>
<keyword evidence="2" id="KW-0813">Transport</keyword>
<dbReference type="GO" id="GO:0006865">
    <property type="term" value="P:amino acid transport"/>
    <property type="evidence" value="ECO:0007669"/>
    <property type="project" value="UniProtKB-KW"/>
</dbReference>
<dbReference type="RefSeq" id="WP_091656519.1">
    <property type="nucleotide sequence ID" value="NZ_LT594323.1"/>
</dbReference>
<feature type="transmembrane region" description="Helical" evidence="9">
    <location>
        <begin position="12"/>
        <end position="30"/>
    </location>
</feature>
<feature type="transmembrane region" description="Helical" evidence="9">
    <location>
        <begin position="141"/>
        <end position="160"/>
    </location>
</feature>
<sequence>MSGFLQNTFNGLVSGAFYALLALGLAVIFGMLRVVNFAHGAFYMLGAFGAYVLLAEAGVPFWAALVIMPVALGLLGMALERAVIHRLTRLDPLYNFLLTFGLTLILQDLVKSRYGVQSSPYATPAELSGSVDFGLFDFPTYRVFILGFTVLLCGAVWWVLGRTRVGTVVRAATERPELTRAFGIDVGKWVTPVFGFGIALAGLAGVLAAPMRAVNPLMGADLIIVVFAVVVIGGLGSIFGSVAAGFGIGLIQAWGEAYLSDFPIVSQTVVFVVMAVVLLWRPAGLFGREEAPA</sequence>
<dbReference type="InterPro" id="IPR052157">
    <property type="entry name" value="BCAA_transport_permease"/>
</dbReference>
<comment type="similarity">
    <text evidence="8">Belongs to the binding-protein-dependent transport system permease family. LivHM subfamily.</text>
</comment>
<keyword evidence="3" id="KW-1003">Cell membrane</keyword>
<dbReference type="GO" id="GO:0005886">
    <property type="term" value="C:plasma membrane"/>
    <property type="evidence" value="ECO:0007669"/>
    <property type="project" value="UniProtKB-SubCell"/>
</dbReference>
<feature type="transmembrane region" description="Helical" evidence="9">
    <location>
        <begin position="61"/>
        <end position="80"/>
    </location>
</feature>
<feature type="transmembrane region" description="Helical" evidence="9">
    <location>
        <begin position="92"/>
        <end position="110"/>
    </location>
</feature>
<gene>
    <name evidence="10" type="ORF">GA0070611_0464</name>
</gene>
<dbReference type="CDD" id="cd06582">
    <property type="entry name" value="TM_PBP1_LivH_like"/>
    <property type="match status" value="1"/>
</dbReference>
<accession>A0A1A8Z2P0</accession>
<keyword evidence="7 9" id="KW-0472">Membrane</keyword>
<keyword evidence="6 9" id="KW-1133">Transmembrane helix</keyword>
<comment type="subcellular location">
    <subcellularLocation>
        <location evidence="1">Cell membrane</location>
        <topology evidence="1">Multi-pass membrane protein</topology>
    </subcellularLocation>
</comment>
<dbReference type="GO" id="GO:0022857">
    <property type="term" value="F:transmembrane transporter activity"/>
    <property type="evidence" value="ECO:0007669"/>
    <property type="project" value="InterPro"/>
</dbReference>
<evidence type="ECO:0000256" key="1">
    <source>
        <dbReference type="ARBA" id="ARBA00004651"/>
    </source>
</evidence>
<name>A0A1A8Z2P0_9ACTN</name>
<dbReference type="InterPro" id="IPR001851">
    <property type="entry name" value="ABC_transp_permease"/>
</dbReference>
<proteinExistence type="inferred from homology"/>
<evidence type="ECO:0000313" key="11">
    <source>
        <dbReference type="Proteomes" id="UP000199385"/>
    </source>
</evidence>
<dbReference type="OrthoDB" id="9807115at2"/>
<organism evidence="10 11">
    <name type="scientific">Micromonospora auratinigra</name>
    <dbReference type="NCBI Taxonomy" id="261654"/>
    <lineage>
        <taxon>Bacteria</taxon>
        <taxon>Bacillati</taxon>
        <taxon>Actinomycetota</taxon>
        <taxon>Actinomycetes</taxon>
        <taxon>Micromonosporales</taxon>
        <taxon>Micromonosporaceae</taxon>
        <taxon>Micromonospora</taxon>
    </lineage>
</organism>
<dbReference type="Proteomes" id="UP000199385">
    <property type="component" value="Chromosome I"/>
</dbReference>
<evidence type="ECO:0000256" key="3">
    <source>
        <dbReference type="ARBA" id="ARBA00022475"/>
    </source>
</evidence>